<evidence type="ECO:0000256" key="2">
    <source>
        <dbReference type="PIRSR" id="PIRSR601310-3"/>
    </source>
</evidence>
<feature type="active site" description="Tele-AMP-histidine intermediate" evidence="1">
    <location>
        <position position="99"/>
    </location>
</feature>
<dbReference type="GO" id="GO:0003824">
    <property type="term" value="F:catalytic activity"/>
    <property type="evidence" value="ECO:0007669"/>
    <property type="project" value="InterPro"/>
</dbReference>
<dbReference type="InterPro" id="IPR039384">
    <property type="entry name" value="HINT"/>
</dbReference>
<gene>
    <name evidence="5" type="ORF">KDA27_09910</name>
</gene>
<protein>
    <submittedName>
        <fullName evidence="5">HIT family protein</fullName>
    </submittedName>
</protein>
<dbReference type="PROSITE" id="PS00892">
    <property type="entry name" value="HIT_1"/>
    <property type="match status" value="1"/>
</dbReference>
<comment type="caution">
    <text evidence="5">The sequence shown here is derived from an EMBL/GenBank/DDBJ whole genome shotgun (WGS) entry which is preliminary data.</text>
</comment>
<evidence type="ECO:0000313" key="6">
    <source>
        <dbReference type="Proteomes" id="UP000739538"/>
    </source>
</evidence>
<sequence>MADTIFQKILSGDIPCHQVYRDDQVLAFLDISPLSEGHTLVIPVEPAETVDQLSDESAAAIGRVLPRIARAVMEATGCKHYNILQNNGAPAHQAVFHVHFHIIPKYDDGRGLGVGWEPIGTLDRDAGAALAARITSAIAND</sequence>
<dbReference type="InterPro" id="IPR011146">
    <property type="entry name" value="HIT-like"/>
</dbReference>
<reference evidence="5" key="2">
    <citation type="journal article" date="2021" name="Microbiome">
        <title>Successional dynamics and alternative stable states in a saline activated sludge microbial community over 9 years.</title>
        <authorList>
            <person name="Wang Y."/>
            <person name="Ye J."/>
            <person name="Ju F."/>
            <person name="Liu L."/>
            <person name="Boyd J.A."/>
            <person name="Deng Y."/>
            <person name="Parks D.H."/>
            <person name="Jiang X."/>
            <person name="Yin X."/>
            <person name="Woodcroft B.J."/>
            <person name="Tyson G.W."/>
            <person name="Hugenholtz P."/>
            <person name="Polz M.F."/>
            <person name="Zhang T."/>
        </authorList>
    </citation>
    <scope>NUCLEOTIDE SEQUENCE</scope>
    <source>
        <strain evidence="5">HKST-UBA02</strain>
    </source>
</reference>
<dbReference type="PROSITE" id="PS51084">
    <property type="entry name" value="HIT_2"/>
    <property type="match status" value="1"/>
</dbReference>
<dbReference type="CDD" id="cd01277">
    <property type="entry name" value="HINT_subgroup"/>
    <property type="match status" value="1"/>
</dbReference>
<accession>A0A956ND29</accession>
<dbReference type="Proteomes" id="UP000739538">
    <property type="component" value="Unassembled WGS sequence"/>
</dbReference>
<reference evidence="5" key="1">
    <citation type="submission" date="2020-04" db="EMBL/GenBank/DDBJ databases">
        <authorList>
            <person name="Zhang T."/>
        </authorList>
    </citation>
    <scope>NUCLEOTIDE SEQUENCE</scope>
    <source>
        <strain evidence="5">HKST-UBA02</strain>
    </source>
</reference>
<proteinExistence type="predicted"/>
<dbReference type="AlphaFoldDB" id="A0A956ND29"/>
<dbReference type="Gene3D" id="3.30.428.10">
    <property type="entry name" value="HIT-like"/>
    <property type="match status" value="1"/>
</dbReference>
<dbReference type="InterPro" id="IPR001310">
    <property type="entry name" value="Histidine_triad_HIT"/>
</dbReference>
<organism evidence="5 6">
    <name type="scientific">Eiseniibacteriota bacterium</name>
    <dbReference type="NCBI Taxonomy" id="2212470"/>
    <lineage>
        <taxon>Bacteria</taxon>
        <taxon>Candidatus Eiseniibacteriota</taxon>
    </lineage>
</organism>
<feature type="domain" description="HIT" evidence="4">
    <location>
        <begin position="5"/>
        <end position="112"/>
    </location>
</feature>
<dbReference type="InterPro" id="IPR019808">
    <property type="entry name" value="Histidine_triad_CS"/>
</dbReference>
<feature type="short sequence motif" description="Histidine triad motif" evidence="2 3">
    <location>
        <begin position="97"/>
        <end position="101"/>
    </location>
</feature>
<evidence type="ECO:0000259" key="4">
    <source>
        <dbReference type="PROSITE" id="PS51084"/>
    </source>
</evidence>
<dbReference type="SUPFAM" id="SSF54197">
    <property type="entry name" value="HIT-like"/>
    <property type="match status" value="1"/>
</dbReference>
<evidence type="ECO:0000313" key="5">
    <source>
        <dbReference type="EMBL" id="MCA9756106.1"/>
    </source>
</evidence>
<dbReference type="PANTHER" id="PTHR46648:SF1">
    <property type="entry name" value="ADENOSINE 5'-MONOPHOSPHORAMIDASE HNT1"/>
    <property type="match status" value="1"/>
</dbReference>
<name>A0A956ND29_UNCEI</name>
<dbReference type="InterPro" id="IPR036265">
    <property type="entry name" value="HIT-like_sf"/>
</dbReference>
<dbReference type="EMBL" id="JAGQHS010000042">
    <property type="protein sequence ID" value="MCA9756106.1"/>
    <property type="molecule type" value="Genomic_DNA"/>
</dbReference>
<evidence type="ECO:0000256" key="1">
    <source>
        <dbReference type="PIRSR" id="PIRSR601310-1"/>
    </source>
</evidence>
<dbReference type="PANTHER" id="PTHR46648">
    <property type="entry name" value="HIT FAMILY PROTEIN 1"/>
    <property type="match status" value="1"/>
</dbReference>
<evidence type="ECO:0000256" key="3">
    <source>
        <dbReference type="PROSITE-ProRule" id="PRU00464"/>
    </source>
</evidence>
<dbReference type="GO" id="GO:0009117">
    <property type="term" value="P:nucleotide metabolic process"/>
    <property type="evidence" value="ECO:0007669"/>
    <property type="project" value="TreeGrafter"/>
</dbReference>
<dbReference type="Pfam" id="PF01230">
    <property type="entry name" value="HIT"/>
    <property type="match status" value="1"/>
</dbReference>
<dbReference type="PRINTS" id="PR00332">
    <property type="entry name" value="HISTRIAD"/>
</dbReference>